<dbReference type="GO" id="GO:0005886">
    <property type="term" value="C:plasma membrane"/>
    <property type="evidence" value="ECO:0007669"/>
    <property type="project" value="UniProtKB-SubCell"/>
</dbReference>
<dbReference type="FunCoup" id="B4D539">
    <property type="interactions" value="321"/>
</dbReference>
<feature type="transmembrane region" description="Helical" evidence="10">
    <location>
        <begin position="377"/>
        <end position="397"/>
    </location>
</feature>
<evidence type="ECO:0000256" key="1">
    <source>
        <dbReference type="ARBA" id="ARBA00004651"/>
    </source>
</evidence>
<comment type="caution">
    <text evidence="11">The sequence shown here is derived from an EMBL/GenBank/DDBJ whole genome shotgun (WGS) entry which is preliminary data.</text>
</comment>
<dbReference type="EMBL" id="ABVL01000012">
    <property type="protein sequence ID" value="EDY18642.1"/>
    <property type="molecule type" value="Genomic_DNA"/>
</dbReference>
<reference evidence="11 12" key="1">
    <citation type="journal article" date="2011" name="J. Bacteriol.">
        <title>Genome sequence of Chthoniobacter flavus Ellin428, an aerobic heterotrophic soil bacterium.</title>
        <authorList>
            <person name="Kant R."/>
            <person name="van Passel M.W."/>
            <person name="Palva A."/>
            <person name="Lucas S."/>
            <person name="Lapidus A."/>
            <person name="Glavina Del Rio T."/>
            <person name="Dalin E."/>
            <person name="Tice H."/>
            <person name="Bruce D."/>
            <person name="Goodwin L."/>
            <person name="Pitluck S."/>
            <person name="Larimer F.W."/>
            <person name="Land M.L."/>
            <person name="Hauser L."/>
            <person name="Sangwan P."/>
            <person name="de Vos W.M."/>
            <person name="Janssen P.H."/>
            <person name="Smidt H."/>
        </authorList>
    </citation>
    <scope>NUCLEOTIDE SEQUENCE [LARGE SCALE GENOMIC DNA]</scope>
    <source>
        <strain evidence="11 12">Ellin428</strain>
    </source>
</reference>
<dbReference type="GO" id="GO:0008360">
    <property type="term" value="P:regulation of cell shape"/>
    <property type="evidence" value="ECO:0007669"/>
    <property type="project" value="UniProtKB-KW"/>
</dbReference>
<dbReference type="GO" id="GO:0009252">
    <property type="term" value="P:peptidoglycan biosynthetic process"/>
    <property type="evidence" value="ECO:0007669"/>
    <property type="project" value="UniProtKB-UniRule"/>
</dbReference>
<dbReference type="CDD" id="cd13123">
    <property type="entry name" value="MATE_MurJ_like"/>
    <property type="match status" value="1"/>
</dbReference>
<dbReference type="Pfam" id="PF03023">
    <property type="entry name" value="MurJ"/>
    <property type="match status" value="1"/>
</dbReference>
<dbReference type="NCBIfam" id="TIGR01695">
    <property type="entry name" value="murJ_mviN"/>
    <property type="match status" value="1"/>
</dbReference>
<evidence type="ECO:0000256" key="2">
    <source>
        <dbReference type="ARBA" id="ARBA00022475"/>
    </source>
</evidence>
<keyword evidence="10" id="KW-0961">Cell wall biogenesis/degradation</keyword>
<evidence type="ECO:0000313" key="12">
    <source>
        <dbReference type="Proteomes" id="UP000005824"/>
    </source>
</evidence>
<evidence type="ECO:0000256" key="10">
    <source>
        <dbReference type="HAMAP-Rule" id="MF_02078"/>
    </source>
</evidence>
<dbReference type="HAMAP" id="MF_02078">
    <property type="entry name" value="MurJ_MviN"/>
    <property type="match status" value="1"/>
</dbReference>
<feature type="transmembrane region" description="Helical" evidence="10">
    <location>
        <begin position="249"/>
        <end position="267"/>
    </location>
</feature>
<sequence length="440" mass="46784">MSEKPAAPANKISTRSAGLVSLAVMSSRLLGLVREQVFAALFGASAQMDAFIAAFRAPNLLRDLFAEGALSTAFITTFSEKITKEGDDAAWRLANKVATLAAVFMSLVTLLGIWGAPVITHLMASGFDAVPGKMELTVHLTRIMFPFIALVSLAALVMGMLNAKNVFGMPALSSTFFNIGSILGGVGLAWYLDPHFGTRQYGSGSLVGMAIGVLVGGLLQLTVQFPSLRRVGFHFRPDFAWRDPGVRRILLLMGPAVIAASAVQVNVMVNGNFASHLGNGPVSWLGYAFRLMQLPIGIFGVAIGTVTLPVVSRSAAAGNTAEFRSILAKGMRLAFLLTIPSTIGLVMLARPIIGLIYERRTFTAADTAHTAEALQLYAIGLCAYAGIKVLAPAFYAIGKRNTPMMVSFLSIAVNYGLNELSPSTWAGRIAVWPFPPVSSR</sequence>
<comment type="similarity">
    <text evidence="9 10">Belongs to the MurJ/MviN family.</text>
</comment>
<comment type="subcellular location">
    <subcellularLocation>
        <location evidence="1 10">Cell membrane</location>
        <topology evidence="1 10">Multi-pass membrane protein</topology>
    </subcellularLocation>
</comment>
<evidence type="ECO:0000256" key="5">
    <source>
        <dbReference type="ARBA" id="ARBA00022984"/>
    </source>
</evidence>
<keyword evidence="6 10" id="KW-1133">Transmembrane helix</keyword>
<keyword evidence="7 10" id="KW-0472">Membrane</keyword>
<evidence type="ECO:0000256" key="3">
    <source>
        <dbReference type="ARBA" id="ARBA00022692"/>
    </source>
</evidence>
<evidence type="ECO:0000256" key="8">
    <source>
        <dbReference type="ARBA" id="ARBA00060041"/>
    </source>
</evidence>
<comment type="function">
    <text evidence="8 10">Involved in peptidoglycan biosynthesis. Transports lipid-linked peptidoglycan precursors from the inner to the outer leaflet of the cytoplasmic membrane.</text>
</comment>
<proteinExistence type="inferred from homology"/>
<feature type="transmembrane region" description="Helical" evidence="10">
    <location>
        <begin position="175"/>
        <end position="192"/>
    </location>
</feature>
<feature type="transmembrane region" description="Helical" evidence="10">
    <location>
        <begin position="287"/>
        <end position="312"/>
    </location>
</feature>
<gene>
    <name evidence="10" type="primary">murJ</name>
    <name evidence="11" type="ORF">CfE428DRAFT_4028</name>
</gene>
<organism evidence="11 12">
    <name type="scientific">Chthoniobacter flavus Ellin428</name>
    <dbReference type="NCBI Taxonomy" id="497964"/>
    <lineage>
        <taxon>Bacteria</taxon>
        <taxon>Pseudomonadati</taxon>
        <taxon>Verrucomicrobiota</taxon>
        <taxon>Spartobacteria</taxon>
        <taxon>Chthoniobacterales</taxon>
        <taxon>Chthoniobacteraceae</taxon>
        <taxon>Chthoniobacter</taxon>
    </lineage>
</organism>
<dbReference type="InterPro" id="IPR004268">
    <property type="entry name" value="MurJ"/>
</dbReference>
<dbReference type="AlphaFoldDB" id="B4D539"/>
<protein>
    <recommendedName>
        <fullName evidence="10">Probable lipid II flippase MurJ</fullName>
    </recommendedName>
</protein>
<feature type="transmembrane region" description="Helical" evidence="10">
    <location>
        <begin position="143"/>
        <end position="163"/>
    </location>
</feature>
<keyword evidence="10" id="KW-0813">Transport</keyword>
<dbReference type="eggNOG" id="COG0728">
    <property type="taxonomic scope" value="Bacteria"/>
</dbReference>
<dbReference type="GO" id="GO:0071555">
    <property type="term" value="P:cell wall organization"/>
    <property type="evidence" value="ECO:0007669"/>
    <property type="project" value="UniProtKB-KW"/>
</dbReference>
<comment type="caution">
    <text evidence="10">Lacks conserved residue(s) required for the propagation of feature annotation.</text>
</comment>
<keyword evidence="2 10" id="KW-1003">Cell membrane</keyword>
<evidence type="ECO:0000256" key="4">
    <source>
        <dbReference type="ARBA" id="ARBA00022960"/>
    </source>
</evidence>
<keyword evidence="5 10" id="KW-0573">Peptidoglycan synthesis</keyword>
<keyword evidence="3 10" id="KW-0812">Transmembrane</keyword>
<keyword evidence="4 10" id="KW-0133">Cell shape</keyword>
<accession>B4D539</accession>
<dbReference type="InParanoid" id="B4D539"/>
<dbReference type="GO" id="GO:0015648">
    <property type="term" value="F:lipid-linked peptidoglycan transporter activity"/>
    <property type="evidence" value="ECO:0007669"/>
    <property type="project" value="UniProtKB-UniRule"/>
</dbReference>
<name>B4D539_9BACT</name>
<dbReference type="PANTHER" id="PTHR47019">
    <property type="entry name" value="LIPID II FLIPPASE MURJ"/>
    <property type="match status" value="1"/>
</dbReference>
<dbReference type="STRING" id="497964.CfE428DRAFT_4028"/>
<feature type="transmembrane region" description="Helical" evidence="10">
    <location>
        <begin position="333"/>
        <end position="357"/>
    </location>
</feature>
<comment type="pathway">
    <text evidence="10">Cell wall biogenesis; peptidoglycan biosynthesis.</text>
</comment>
<dbReference type="PANTHER" id="PTHR47019:SF1">
    <property type="entry name" value="LIPID II FLIPPASE MURJ"/>
    <property type="match status" value="1"/>
</dbReference>
<evidence type="ECO:0000256" key="9">
    <source>
        <dbReference type="ARBA" id="ARBA00061532"/>
    </source>
</evidence>
<feature type="transmembrane region" description="Helical" evidence="10">
    <location>
        <begin position="100"/>
        <end position="123"/>
    </location>
</feature>
<dbReference type="PRINTS" id="PR01806">
    <property type="entry name" value="VIRFACTRMVIN"/>
</dbReference>
<dbReference type="GO" id="GO:0034204">
    <property type="term" value="P:lipid translocation"/>
    <property type="evidence" value="ECO:0007669"/>
    <property type="project" value="TreeGrafter"/>
</dbReference>
<evidence type="ECO:0000313" key="11">
    <source>
        <dbReference type="EMBL" id="EDY18642.1"/>
    </source>
</evidence>
<dbReference type="Proteomes" id="UP000005824">
    <property type="component" value="Unassembled WGS sequence"/>
</dbReference>
<evidence type="ECO:0000256" key="7">
    <source>
        <dbReference type="ARBA" id="ARBA00023136"/>
    </source>
</evidence>
<dbReference type="RefSeq" id="WP_006981352.1">
    <property type="nucleotide sequence ID" value="NZ_ABVL01000012.1"/>
</dbReference>
<dbReference type="UniPathway" id="UPA00219"/>
<dbReference type="InterPro" id="IPR051050">
    <property type="entry name" value="Lipid_II_flippase_MurJ/MviN"/>
</dbReference>
<feature type="transmembrane region" description="Helical" evidence="10">
    <location>
        <begin position="204"/>
        <end position="228"/>
    </location>
</feature>
<keyword evidence="12" id="KW-1185">Reference proteome</keyword>
<evidence type="ECO:0000256" key="6">
    <source>
        <dbReference type="ARBA" id="ARBA00022989"/>
    </source>
</evidence>